<feature type="chain" id="PRO_5002209099" description="Secreted protein" evidence="1">
    <location>
        <begin position="28"/>
        <end position="72"/>
    </location>
</feature>
<name>A0A0D0DHG7_9AGAM</name>
<protein>
    <recommendedName>
        <fullName evidence="4">Secreted protein</fullName>
    </recommendedName>
</protein>
<reference evidence="2 3" key="1">
    <citation type="submission" date="2014-04" db="EMBL/GenBank/DDBJ databases">
        <authorList>
            <consortium name="DOE Joint Genome Institute"/>
            <person name="Kuo A."/>
            <person name="Kohler A."/>
            <person name="Jargeat P."/>
            <person name="Nagy L.G."/>
            <person name="Floudas D."/>
            <person name="Copeland A."/>
            <person name="Barry K.W."/>
            <person name="Cichocki N."/>
            <person name="Veneault-Fourrey C."/>
            <person name="LaButti K."/>
            <person name="Lindquist E.A."/>
            <person name="Lipzen A."/>
            <person name="Lundell T."/>
            <person name="Morin E."/>
            <person name="Murat C."/>
            <person name="Sun H."/>
            <person name="Tunlid A."/>
            <person name="Henrissat B."/>
            <person name="Grigoriev I.V."/>
            <person name="Hibbett D.S."/>
            <person name="Martin F."/>
            <person name="Nordberg H.P."/>
            <person name="Cantor M.N."/>
            <person name="Hua S.X."/>
        </authorList>
    </citation>
    <scope>NUCLEOTIDE SEQUENCE [LARGE SCALE GENOMIC DNA]</scope>
    <source>
        <strain evidence="2 3">Ve08.2h10</strain>
    </source>
</reference>
<accession>A0A0D0DHG7</accession>
<keyword evidence="1" id="KW-0732">Signal</keyword>
<dbReference type="EMBL" id="KN825574">
    <property type="protein sequence ID" value="KIK84666.1"/>
    <property type="molecule type" value="Genomic_DNA"/>
</dbReference>
<proteinExistence type="predicted"/>
<dbReference type="InParanoid" id="A0A0D0DHG7"/>
<dbReference type="AlphaFoldDB" id="A0A0D0DHG7"/>
<dbReference type="Proteomes" id="UP000054538">
    <property type="component" value="Unassembled WGS sequence"/>
</dbReference>
<keyword evidence="3" id="KW-1185">Reference proteome</keyword>
<sequence>MAHRWPPALNATATLSISIFSLPGVSQQNHGSAIYHVPFHDHDTSRSHSNARVLGCIYVCYCGDDSVPVPEA</sequence>
<evidence type="ECO:0008006" key="4">
    <source>
        <dbReference type="Google" id="ProtNLM"/>
    </source>
</evidence>
<evidence type="ECO:0000256" key="1">
    <source>
        <dbReference type="SAM" id="SignalP"/>
    </source>
</evidence>
<reference evidence="3" key="2">
    <citation type="submission" date="2015-01" db="EMBL/GenBank/DDBJ databases">
        <title>Evolutionary Origins and Diversification of the Mycorrhizal Mutualists.</title>
        <authorList>
            <consortium name="DOE Joint Genome Institute"/>
            <consortium name="Mycorrhizal Genomics Consortium"/>
            <person name="Kohler A."/>
            <person name="Kuo A."/>
            <person name="Nagy L.G."/>
            <person name="Floudas D."/>
            <person name="Copeland A."/>
            <person name="Barry K.W."/>
            <person name="Cichocki N."/>
            <person name="Veneault-Fourrey C."/>
            <person name="LaButti K."/>
            <person name="Lindquist E.A."/>
            <person name="Lipzen A."/>
            <person name="Lundell T."/>
            <person name="Morin E."/>
            <person name="Murat C."/>
            <person name="Riley R."/>
            <person name="Ohm R."/>
            <person name="Sun H."/>
            <person name="Tunlid A."/>
            <person name="Henrissat B."/>
            <person name="Grigoriev I.V."/>
            <person name="Hibbett D.S."/>
            <person name="Martin F."/>
        </authorList>
    </citation>
    <scope>NUCLEOTIDE SEQUENCE [LARGE SCALE GENOMIC DNA]</scope>
    <source>
        <strain evidence="3">Ve08.2h10</strain>
    </source>
</reference>
<evidence type="ECO:0000313" key="3">
    <source>
        <dbReference type="Proteomes" id="UP000054538"/>
    </source>
</evidence>
<feature type="signal peptide" evidence="1">
    <location>
        <begin position="1"/>
        <end position="27"/>
    </location>
</feature>
<evidence type="ECO:0000313" key="2">
    <source>
        <dbReference type="EMBL" id="KIK84666.1"/>
    </source>
</evidence>
<dbReference type="HOGENOM" id="CLU_2722950_0_0_1"/>
<gene>
    <name evidence="2" type="ORF">PAXRUDRAFT_831996</name>
</gene>
<organism evidence="2 3">
    <name type="scientific">Paxillus rubicundulus Ve08.2h10</name>
    <dbReference type="NCBI Taxonomy" id="930991"/>
    <lineage>
        <taxon>Eukaryota</taxon>
        <taxon>Fungi</taxon>
        <taxon>Dikarya</taxon>
        <taxon>Basidiomycota</taxon>
        <taxon>Agaricomycotina</taxon>
        <taxon>Agaricomycetes</taxon>
        <taxon>Agaricomycetidae</taxon>
        <taxon>Boletales</taxon>
        <taxon>Paxilineae</taxon>
        <taxon>Paxillaceae</taxon>
        <taxon>Paxillus</taxon>
    </lineage>
</organism>